<evidence type="ECO:0000259" key="4">
    <source>
        <dbReference type="PROSITE" id="PS50937"/>
    </source>
</evidence>
<dbReference type="Proteomes" id="UP000635726">
    <property type="component" value="Unassembled WGS sequence"/>
</dbReference>
<dbReference type="PROSITE" id="PS51332">
    <property type="entry name" value="B12_BINDING"/>
    <property type="match status" value="1"/>
</dbReference>
<dbReference type="EMBL" id="BMOE01000004">
    <property type="protein sequence ID" value="GGJ71595.1"/>
    <property type="molecule type" value="Genomic_DNA"/>
</dbReference>
<keyword evidence="2" id="KW-0238">DNA-binding</keyword>
<reference evidence="6" key="1">
    <citation type="journal article" date="2014" name="Int. J. Syst. Evol. Microbiol.">
        <title>Complete genome sequence of Corynebacterium casei LMG S-19264T (=DSM 44701T), isolated from a smear-ripened cheese.</title>
        <authorList>
            <consortium name="US DOE Joint Genome Institute (JGI-PGF)"/>
            <person name="Walter F."/>
            <person name="Albersmeier A."/>
            <person name="Kalinowski J."/>
            <person name="Ruckert C."/>
        </authorList>
    </citation>
    <scope>NUCLEOTIDE SEQUENCE</scope>
    <source>
        <strain evidence="6">JCM 14371</strain>
    </source>
</reference>
<dbReference type="GO" id="GO:0031419">
    <property type="term" value="F:cobalamin binding"/>
    <property type="evidence" value="ECO:0007669"/>
    <property type="project" value="InterPro"/>
</dbReference>
<dbReference type="InterPro" id="IPR000551">
    <property type="entry name" value="MerR-type_HTH_dom"/>
</dbReference>
<dbReference type="Gene3D" id="1.10.1660.10">
    <property type="match status" value="1"/>
</dbReference>
<dbReference type="Pfam" id="PF02310">
    <property type="entry name" value="B12-binding"/>
    <property type="match status" value="1"/>
</dbReference>
<dbReference type="PANTHER" id="PTHR30204">
    <property type="entry name" value="REDOX-CYCLING DRUG-SENSING TRANSCRIPTIONAL ACTIVATOR SOXR"/>
    <property type="match status" value="1"/>
</dbReference>
<dbReference type="PANTHER" id="PTHR30204:SF67">
    <property type="entry name" value="HTH-TYPE TRANSCRIPTIONAL REGULATOR MLRA-RELATED"/>
    <property type="match status" value="1"/>
</dbReference>
<accession>A0A917PD77</accession>
<dbReference type="SUPFAM" id="SSF52242">
    <property type="entry name" value="Cobalamin (vitamin B12)-binding domain"/>
    <property type="match status" value="1"/>
</dbReference>
<evidence type="ECO:0000313" key="7">
    <source>
        <dbReference type="Proteomes" id="UP000635726"/>
    </source>
</evidence>
<proteinExistence type="predicted"/>
<dbReference type="PROSITE" id="PS50937">
    <property type="entry name" value="HTH_MERR_2"/>
    <property type="match status" value="1"/>
</dbReference>
<evidence type="ECO:0000313" key="6">
    <source>
        <dbReference type="EMBL" id="GGJ71595.1"/>
    </source>
</evidence>
<dbReference type="InterPro" id="IPR036724">
    <property type="entry name" value="Cobalamin-bd_sf"/>
</dbReference>
<reference evidence="6" key="2">
    <citation type="submission" date="2020-09" db="EMBL/GenBank/DDBJ databases">
        <authorList>
            <person name="Sun Q."/>
            <person name="Ohkuma M."/>
        </authorList>
    </citation>
    <scope>NUCLEOTIDE SEQUENCE</scope>
    <source>
        <strain evidence="6">JCM 14371</strain>
    </source>
</reference>
<dbReference type="Pfam" id="PF13411">
    <property type="entry name" value="MerR_1"/>
    <property type="match status" value="1"/>
</dbReference>
<dbReference type="InterPro" id="IPR047057">
    <property type="entry name" value="MerR_fam"/>
</dbReference>
<name>A0A917PD77_9DEIO</name>
<keyword evidence="7" id="KW-1185">Reference proteome</keyword>
<evidence type="ECO:0000256" key="2">
    <source>
        <dbReference type="ARBA" id="ARBA00023125"/>
    </source>
</evidence>
<dbReference type="InterPro" id="IPR006158">
    <property type="entry name" value="Cobalamin-bd"/>
</dbReference>
<gene>
    <name evidence="6" type="primary">carH</name>
    <name evidence="6" type="ORF">GCM10008939_14980</name>
</gene>
<dbReference type="GO" id="GO:0003677">
    <property type="term" value="F:DNA binding"/>
    <property type="evidence" value="ECO:0007669"/>
    <property type="project" value="UniProtKB-KW"/>
</dbReference>
<dbReference type="InterPro" id="IPR036594">
    <property type="entry name" value="Meth_synthase_dom"/>
</dbReference>
<keyword evidence="1" id="KW-0805">Transcription regulation</keyword>
<dbReference type="InterPro" id="IPR009061">
    <property type="entry name" value="DNA-bd_dom_put_sf"/>
</dbReference>
<dbReference type="Gene3D" id="1.10.1240.10">
    <property type="entry name" value="Methionine synthase domain"/>
    <property type="match status" value="1"/>
</dbReference>
<dbReference type="Pfam" id="PF02607">
    <property type="entry name" value="B12-binding_2"/>
    <property type="match status" value="1"/>
</dbReference>
<keyword evidence="3" id="KW-0804">Transcription</keyword>
<feature type="domain" description="B12-binding" evidence="5">
    <location>
        <begin position="178"/>
        <end position="304"/>
    </location>
</feature>
<comment type="caution">
    <text evidence="6">The sequence shown here is derived from an EMBL/GenBank/DDBJ whole genome shotgun (WGS) entry which is preliminary data.</text>
</comment>
<evidence type="ECO:0000256" key="3">
    <source>
        <dbReference type="ARBA" id="ARBA00023163"/>
    </source>
</evidence>
<dbReference type="InterPro" id="IPR003759">
    <property type="entry name" value="Cbl-bd_cap"/>
</dbReference>
<dbReference type="CDD" id="cd01104">
    <property type="entry name" value="HTH_MlrA-CarA"/>
    <property type="match status" value="1"/>
</dbReference>
<dbReference type="GO" id="GO:0046872">
    <property type="term" value="F:metal ion binding"/>
    <property type="evidence" value="ECO:0007669"/>
    <property type="project" value="InterPro"/>
</dbReference>
<dbReference type="SUPFAM" id="SSF46955">
    <property type="entry name" value="Putative DNA-binding domain"/>
    <property type="match status" value="1"/>
</dbReference>
<dbReference type="GO" id="GO:0003700">
    <property type="term" value="F:DNA-binding transcription factor activity"/>
    <property type="evidence" value="ECO:0007669"/>
    <property type="project" value="InterPro"/>
</dbReference>
<dbReference type="AlphaFoldDB" id="A0A917PD77"/>
<dbReference type="SMART" id="SM00422">
    <property type="entry name" value="HTH_MERR"/>
    <property type="match status" value="1"/>
</dbReference>
<evidence type="ECO:0000259" key="5">
    <source>
        <dbReference type="PROSITE" id="PS51332"/>
    </source>
</evidence>
<sequence length="316" mass="33997">MGLRPMSSALATTPLYTASEVETRTGVPATTLRQWERRYGFPSPSRTAGGYRMYSPLDLSCIAFIQARQDEGVPVSRAVELAREHFAAPPPETSPLVDDLVAALLRPDHAEASRLLSQAHAVNSTEQVMIELMQPALSRIGILWERGEITVAHEHQASAFLKVRLSQLLEAAGLNDLGPAVVAACGPGEHHEIGLMMLAVVLRRRGVRVHYLGGNTPLADIAVYARMVGARAVLMTVNTQESLAALREQLPDFVGLTVPVFYGGQMINMHADTARDLGGRTLGRSATEAADLLVQWLQDAGTGTQDSTLMPGGMDA</sequence>
<dbReference type="Gene3D" id="3.40.50.280">
    <property type="entry name" value="Cobalamin-binding domain"/>
    <property type="match status" value="1"/>
</dbReference>
<feature type="domain" description="HTH merR-type" evidence="4">
    <location>
        <begin position="15"/>
        <end position="84"/>
    </location>
</feature>
<evidence type="ECO:0000256" key="1">
    <source>
        <dbReference type="ARBA" id="ARBA00023015"/>
    </source>
</evidence>
<organism evidence="6 7">
    <name type="scientific">Deinococcus aquiradiocola</name>
    <dbReference type="NCBI Taxonomy" id="393059"/>
    <lineage>
        <taxon>Bacteria</taxon>
        <taxon>Thermotogati</taxon>
        <taxon>Deinococcota</taxon>
        <taxon>Deinococci</taxon>
        <taxon>Deinococcales</taxon>
        <taxon>Deinococcaceae</taxon>
        <taxon>Deinococcus</taxon>
    </lineage>
</organism>
<protein>
    <submittedName>
        <fullName evidence="6">HTH-type transcriptional repressor CarH</fullName>
    </submittedName>
</protein>